<protein>
    <recommendedName>
        <fullName evidence="2">4'-phosphopantetheinyl transferase domain-containing protein</fullName>
    </recommendedName>
</protein>
<dbReference type="GO" id="GO:0000287">
    <property type="term" value="F:magnesium ion binding"/>
    <property type="evidence" value="ECO:0007669"/>
    <property type="project" value="InterPro"/>
</dbReference>
<dbReference type="AlphaFoldDB" id="J7RBI8"/>
<name>J7RBI8_HUIN7</name>
<dbReference type="Pfam" id="PF01648">
    <property type="entry name" value="ACPS"/>
    <property type="match status" value="1"/>
</dbReference>
<accession>J7RBI8</accession>
<sequence length="150" mass="16624">MLGIGVDLVYLPRISKLIAKYKGSSTLNAICGKFMCAQEQAHMGQLLLSGDATRTVQYMAGVWAAKEAVYKALSCFVPSNALPPAQTVYSQLMHKHNVGKCPTLSTLESFPQLYPQHEQFYSKYILPSRMLLSISHDGDYLIAYTTVSKK</sequence>
<dbReference type="GeneID" id="34528000"/>
<dbReference type="EMBL" id="HE978323">
    <property type="protein sequence ID" value="CCK72245.1"/>
    <property type="molecule type" value="Genomic_DNA"/>
</dbReference>
<dbReference type="GO" id="GO:0031108">
    <property type="term" value="P:holo-[acyl-carrier-protein] biosynthetic process"/>
    <property type="evidence" value="ECO:0007669"/>
    <property type="project" value="EnsemblFungi"/>
</dbReference>
<dbReference type="OMA" id="GVWATKE"/>
<dbReference type="OrthoDB" id="15433at2759"/>
<dbReference type="GO" id="GO:0008897">
    <property type="term" value="F:holo-[acyl-carrier-protein] synthase activity"/>
    <property type="evidence" value="ECO:0007669"/>
    <property type="project" value="EnsemblFungi"/>
</dbReference>
<dbReference type="KEGG" id="kng:KNAG_0J01640"/>
<gene>
    <name evidence="3" type="primary">KNAG0J01640</name>
    <name evidence="3" type="ordered locus">KNAG_0J01640</name>
</gene>
<evidence type="ECO:0000313" key="4">
    <source>
        <dbReference type="Proteomes" id="UP000006310"/>
    </source>
</evidence>
<dbReference type="eggNOG" id="ENOG502S43T">
    <property type="taxonomic scope" value="Eukaryota"/>
</dbReference>
<dbReference type="SUPFAM" id="SSF56214">
    <property type="entry name" value="4'-phosphopantetheinyl transferase"/>
    <property type="match status" value="1"/>
</dbReference>
<feature type="domain" description="4'-phosphopantetheinyl transferase" evidence="2">
    <location>
        <begin position="3"/>
        <end position="75"/>
    </location>
</feature>
<dbReference type="RefSeq" id="XP_022466490.1">
    <property type="nucleotide sequence ID" value="XM_022610167.1"/>
</dbReference>
<evidence type="ECO:0000313" key="3">
    <source>
        <dbReference type="EMBL" id="CCK72245.1"/>
    </source>
</evidence>
<organism evidence="3 4">
    <name type="scientific">Huiozyma naganishii (strain ATCC MYA-139 / BCRC 22969 / CBS 8797 / KCTC 17520 / NBRC 10181 / NCYC 3082 / Yp74L-3)</name>
    <name type="common">Yeast</name>
    <name type="synonym">Kazachstania naganishii</name>
    <dbReference type="NCBI Taxonomy" id="1071383"/>
    <lineage>
        <taxon>Eukaryota</taxon>
        <taxon>Fungi</taxon>
        <taxon>Dikarya</taxon>
        <taxon>Ascomycota</taxon>
        <taxon>Saccharomycotina</taxon>
        <taxon>Saccharomycetes</taxon>
        <taxon>Saccharomycetales</taxon>
        <taxon>Saccharomycetaceae</taxon>
        <taxon>Huiozyma</taxon>
    </lineage>
</organism>
<dbReference type="Gene3D" id="3.90.470.20">
    <property type="entry name" value="4'-phosphopantetheinyl transferase domain"/>
    <property type="match status" value="1"/>
</dbReference>
<dbReference type="HOGENOM" id="CLU_089696_4_1_1"/>
<evidence type="ECO:0000256" key="1">
    <source>
        <dbReference type="ARBA" id="ARBA00022679"/>
    </source>
</evidence>
<dbReference type="InterPro" id="IPR008278">
    <property type="entry name" value="4-PPantetheinyl_Trfase_dom"/>
</dbReference>
<reference evidence="4" key="2">
    <citation type="submission" date="2012-08" db="EMBL/GenBank/DDBJ databases">
        <title>Genome sequence of Kazachstania naganishii.</title>
        <authorList>
            <person name="Gordon J.L."/>
            <person name="Armisen D."/>
            <person name="Proux-Wera E."/>
            <person name="OhEigeartaigh S.S."/>
            <person name="Byrne K.P."/>
            <person name="Wolfe K.H."/>
        </authorList>
    </citation>
    <scope>NUCLEOTIDE SEQUENCE [LARGE SCALE GENOMIC DNA]</scope>
    <source>
        <strain evidence="4">ATCC MYA-139 / BCRC 22969 / CBS 8797 / CCRC 22969 / KCTC 17520 / NBRC 10181 / NCYC 3082</strain>
    </source>
</reference>
<evidence type="ECO:0000259" key="2">
    <source>
        <dbReference type="Pfam" id="PF01648"/>
    </source>
</evidence>
<keyword evidence="4" id="KW-1185">Reference proteome</keyword>
<dbReference type="InterPro" id="IPR037143">
    <property type="entry name" value="4-PPantetheinyl_Trfase_dom_sf"/>
</dbReference>
<dbReference type="GO" id="GO:0005739">
    <property type="term" value="C:mitochondrion"/>
    <property type="evidence" value="ECO:0007669"/>
    <property type="project" value="EnsemblFungi"/>
</dbReference>
<keyword evidence="1" id="KW-0808">Transferase</keyword>
<proteinExistence type="predicted"/>
<reference evidence="3 4" key="1">
    <citation type="journal article" date="2011" name="Proc. Natl. Acad. Sci. U.S.A.">
        <title>Evolutionary erosion of yeast sex chromosomes by mating-type switching accidents.</title>
        <authorList>
            <person name="Gordon J.L."/>
            <person name="Armisen D."/>
            <person name="Proux-Wera E."/>
            <person name="Oheigeartaigh S.S."/>
            <person name="Byrne K.P."/>
            <person name="Wolfe K.H."/>
        </authorList>
    </citation>
    <scope>NUCLEOTIDE SEQUENCE [LARGE SCALE GENOMIC DNA]</scope>
    <source>
        <strain evidence="4">ATCC MYA-139 / BCRC 22969 / CBS 8797 / CCRC 22969 / KCTC 17520 / NBRC 10181 / NCYC 3082</strain>
    </source>
</reference>
<dbReference type="Proteomes" id="UP000006310">
    <property type="component" value="Chromosome 10"/>
</dbReference>